<proteinExistence type="predicted"/>
<keyword evidence="3" id="KW-0862">Zinc</keyword>
<dbReference type="InterPro" id="IPR006447">
    <property type="entry name" value="Myb_dom_plants"/>
</dbReference>
<evidence type="ECO:0000256" key="4">
    <source>
        <dbReference type="ARBA" id="ARBA00023015"/>
    </source>
</evidence>
<reference evidence="9 10" key="1">
    <citation type="journal article" date="2023" name="Commun. Biol.">
        <title>Reorganization of the ancestral sex-determining regions during the evolution of trioecy in Pleodorina starrii.</title>
        <authorList>
            <person name="Takahashi K."/>
            <person name="Suzuki S."/>
            <person name="Kawai-Toyooka H."/>
            <person name="Yamamoto K."/>
            <person name="Hamaji T."/>
            <person name="Ootsuki R."/>
            <person name="Yamaguchi H."/>
            <person name="Kawachi M."/>
            <person name="Higashiyama T."/>
            <person name="Nozaki H."/>
        </authorList>
    </citation>
    <scope>NUCLEOTIDE SEQUENCE [LARGE SCALE GENOMIC DNA]</scope>
    <source>
        <strain evidence="9 10">NIES-4479</strain>
    </source>
</reference>
<sequence length="393" mass="39860">MSDLYSEATSSFGGGQSPFSDHRYFLMYDGIGIDQWDDDSDMEDACDNDSDGTQGADNVISGAGPAGSALPPVVRDATAVAGDGPPAGTSASNVIRNDAREGSGVAAEPCSAGAGAGPADGRIGALAEATGSGSAAAAAQAASRVSLKWTEAMQAQFLDAVDEVGVINMTGQKIMEKMHVDGLDLTRVRSRVNTYRLKLKREAGLPCCAQLNEENLRKMDLAHQMLQLGAAATSARGIMPPVANALPAGWPRIGGVPMASGVLPLAVAGNLPGMGYALAPPVPPVLAAAPIPVNGSLQGLQRAGLGGAVLACGASAVGAAPGTHADAGGAGGEDDAHDGDDAGDDCAVCGRRDSEGGFWIACDSCNSWFCGRCARMTKARSGKLKEWFCYQCT</sequence>
<feature type="domain" description="Zinc finger PHD-type" evidence="8">
    <location>
        <begin position="345"/>
        <end position="393"/>
    </location>
</feature>
<name>A0A9W6F5G7_9CHLO</name>
<dbReference type="AlphaFoldDB" id="A0A9W6F5G7"/>
<dbReference type="SUPFAM" id="SSF46689">
    <property type="entry name" value="Homeodomain-like"/>
    <property type="match status" value="1"/>
</dbReference>
<gene>
    <name evidence="9" type="primary">PLEST010158</name>
    <name evidence="9" type="ORF">PLESTB_001197100</name>
</gene>
<evidence type="ECO:0000256" key="2">
    <source>
        <dbReference type="ARBA" id="ARBA00022771"/>
    </source>
</evidence>
<feature type="compositionally biased region" description="Acidic residues" evidence="7">
    <location>
        <begin position="38"/>
        <end position="50"/>
    </location>
</feature>
<dbReference type="InterPro" id="IPR019787">
    <property type="entry name" value="Znf_PHD-finger"/>
</dbReference>
<evidence type="ECO:0000313" key="9">
    <source>
        <dbReference type="EMBL" id="GLC57192.1"/>
    </source>
</evidence>
<dbReference type="EMBL" id="BRXU01000018">
    <property type="protein sequence ID" value="GLC57192.1"/>
    <property type="molecule type" value="Genomic_DNA"/>
</dbReference>
<organism evidence="9 10">
    <name type="scientific">Pleodorina starrii</name>
    <dbReference type="NCBI Taxonomy" id="330485"/>
    <lineage>
        <taxon>Eukaryota</taxon>
        <taxon>Viridiplantae</taxon>
        <taxon>Chlorophyta</taxon>
        <taxon>core chlorophytes</taxon>
        <taxon>Chlorophyceae</taxon>
        <taxon>CS clade</taxon>
        <taxon>Chlamydomonadales</taxon>
        <taxon>Volvocaceae</taxon>
        <taxon>Pleodorina</taxon>
    </lineage>
</organism>
<evidence type="ECO:0000256" key="3">
    <source>
        <dbReference type="ARBA" id="ARBA00022833"/>
    </source>
</evidence>
<dbReference type="Pfam" id="PF00628">
    <property type="entry name" value="PHD"/>
    <property type="match status" value="1"/>
</dbReference>
<dbReference type="GO" id="GO:0005634">
    <property type="term" value="C:nucleus"/>
    <property type="evidence" value="ECO:0007669"/>
    <property type="project" value="TreeGrafter"/>
</dbReference>
<keyword evidence="4" id="KW-0805">Transcription regulation</keyword>
<dbReference type="InterPro" id="IPR009057">
    <property type="entry name" value="Homeodomain-like_sf"/>
</dbReference>
<dbReference type="InterPro" id="IPR044841">
    <property type="entry name" value="LUX/BOA-like"/>
</dbReference>
<dbReference type="GO" id="GO:0003700">
    <property type="term" value="F:DNA-binding transcription factor activity"/>
    <property type="evidence" value="ECO:0007669"/>
    <property type="project" value="InterPro"/>
</dbReference>
<evidence type="ECO:0000256" key="1">
    <source>
        <dbReference type="ARBA" id="ARBA00022723"/>
    </source>
</evidence>
<dbReference type="PANTHER" id="PTHR31442">
    <property type="entry name" value="HOMEODOMAIN-LIKE SUPERFAMILY PROTEIN-RELATED"/>
    <property type="match status" value="1"/>
</dbReference>
<evidence type="ECO:0000256" key="5">
    <source>
        <dbReference type="ARBA" id="ARBA00023163"/>
    </source>
</evidence>
<dbReference type="Gene3D" id="3.30.40.10">
    <property type="entry name" value="Zinc/RING finger domain, C3HC4 (zinc finger)"/>
    <property type="match status" value="1"/>
</dbReference>
<dbReference type="Gene3D" id="1.10.10.60">
    <property type="entry name" value="Homeodomain-like"/>
    <property type="match status" value="1"/>
</dbReference>
<evidence type="ECO:0000259" key="8">
    <source>
        <dbReference type="SMART" id="SM00249"/>
    </source>
</evidence>
<evidence type="ECO:0000256" key="6">
    <source>
        <dbReference type="ARBA" id="ARBA00023242"/>
    </source>
</evidence>
<evidence type="ECO:0000256" key="7">
    <source>
        <dbReference type="SAM" id="MobiDB-lite"/>
    </source>
</evidence>
<dbReference type="PANTHER" id="PTHR31442:SF29">
    <property type="entry name" value="HOMEODOMAIN-LIKE SUPERFAMILY PROTEIN"/>
    <property type="match status" value="1"/>
</dbReference>
<dbReference type="SUPFAM" id="SSF57903">
    <property type="entry name" value="FYVE/PHD zinc finger"/>
    <property type="match status" value="1"/>
</dbReference>
<dbReference type="InterPro" id="IPR013083">
    <property type="entry name" value="Znf_RING/FYVE/PHD"/>
</dbReference>
<protein>
    <recommendedName>
        <fullName evidence="8">Zinc finger PHD-type domain-containing protein</fullName>
    </recommendedName>
</protein>
<dbReference type="SMART" id="SM00249">
    <property type="entry name" value="PHD"/>
    <property type="match status" value="1"/>
</dbReference>
<dbReference type="Proteomes" id="UP001165080">
    <property type="component" value="Unassembled WGS sequence"/>
</dbReference>
<accession>A0A9W6F5G7</accession>
<dbReference type="InterPro" id="IPR001965">
    <property type="entry name" value="Znf_PHD"/>
</dbReference>
<keyword evidence="2" id="KW-0863">Zinc-finger</keyword>
<keyword evidence="5" id="KW-0804">Transcription</keyword>
<feature type="region of interest" description="Disordered" evidence="7">
    <location>
        <begin position="38"/>
        <end position="71"/>
    </location>
</feature>
<dbReference type="InterPro" id="IPR011011">
    <property type="entry name" value="Znf_FYVE_PHD"/>
</dbReference>
<dbReference type="GO" id="GO:0008270">
    <property type="term" value="F:zinc ion binding"/>
    <property type="evidence" value="ECO:0007669"/>
    <property type="project" value="UniProtKB-KW"/>
</dbReference>
<dbReference type="GO" id="GO:0003677">
    <property type="term" value="F:DNA binding"/>
    <property type="evidence" value="ECO:0007669"/>
    <property type="project" value="InterPro"/>
</dbReference>
<keyword evidence="6" id="KW-0539">Nucleus</keyword>
<keyword evidence="10" id="KW-1185">Reference proteome</keyword>
<keyword evidence="1" id="KW-0479">Metal-binding</keyword>
<dbReference type="NCBIfam" id="TIGR01557">
    <property type="entry name" value="myb_SHAQKYF"/>
    <property type="match status" value="1"/>
</dbReference>
<evidence type="ECO:0000313" key="10">
    <source>
        <dbReference type="Proteomes" id="UP001165080"/>
    </source>
</evidence>
<comment type="caution">
    <text evidence="9">The sequence shown here is derived from an EMBL/GenBank/DDBJ whole genome shotgun (WGS) entry which is preliminary data.</text>
</comment>